<dbReference type="EMBL" id="FNHQ01000018">
    <property type="protein sequence ID" value="SDM97404.1"/>
    <property type="molecule type" value="Genomic_DNA"/>
</dbReference>
<evidence type="ECO:0000259" key="2">
    <source>
        <dbReference type="Pfam" id="PF13472"/>
    </source>
</evidence>
<accession>A0A1G9XKU8</accession>
<dbReference type="InterPro" id="IPR051532">
    <property type="entry name" value="Ester_Hydrolysis_Enzymes"/>
</dbReference>
<sequence length="466" mass="52871">MRRVAYITMFLFCFTVSFAFLSLARPGTVQHHIISPPMEKVRKTYEVSNKLVSSDLQQVKPQVMAQTPEKSSLMPLLQWSRIDTAVAYEVDILKKNEDEQDSYEPIMPTKRVYVTGYMFHLPKEFDGDVFYWRVRGIDLDGNGVSDYSDVEPVYVDRTLPIVEKPATLSYYNQGNGTVLLYPVYDWIPIPDTEKYEIEILDAAPENPNGTEPSVHRIDSLTCESSEKYDPKSRVSDAVLYWRVRGIDNVGHTVGVYSDAVPFKTSPEDNYDVATLGDSISHGGGSISYSPSDWAFSYQYYLDFPTINLAQSGDTSNMTAERFERDVLPFHPKYLIILMGSNSLRAGESPYSVIYDMKKVKEACLDHDIKPVFLTIPPINPANIKKAFDQDTAEDWQQRVAIVNAWIRTQIHIDITPGMADTDGNLFTYLALDGLHLDPQGKQMMAGAINAEWKYILSLPDDVWEKK</sequence>
<reference evidence="3 4" key="1">
    <citation type="submission" date="2016-10" db="EMBL/GenBank/DDBJ databases">
        <authorList>
            <person name="de Groot N.N."/>
        </authorList>
    </citation>
    <scope>NUCLEOTIDE SEQUENCE [LARGE SCALE GENOMIC DNA]</scope>
    <source>
        <strain evidence="3 4">DSM 16981</strain>
    </source>
</reference>
<evidence type="ECO:0000313" key="4">
    <source>
        <dbReference type="Proteomes" id="UP000199309"/>
    </source>
</evidence>
<feature type="signal peptide" evidence="1">
    <location>
        <begin position="1"/>
        <end position="19"/>
    </location>
</feature>
<proteinExistence type="predicted"/>
<dbReference type="Gene3D" id="2.60.40.10">
    <property type="entry name" value="Immunoglobulins"/>
    <property type="match status" value="2"/>
</dbReference>
<dbReference type="Proteomes" id="UP000199309">
    <property type="component" value="Unassembled WGS sequence"/>
</dbReference>
<evidence type="ECO:0000256" key="1">
    <source>
        <dbReference type="SAM" id="SignalP"/>
    </source>
</evidence>
<gene>
    <name evidence="3" type="ORF">SAMN05660299_01861</name>
</gene>
<dbReference type="InterPro" id="IPR013830">
    <property type="entry name" value="SGNH_hydro"/>
</dbReference>
<keyword evidence="4" id="KW-1185">Reference proteome</keyword>
<dbReference type="PANTHER" id="PTHR30383">
    <property type="entry name" value="THIOESTERASE 1/PROTEASE 1/LYSOPHOSPHOLIPASE L1"/>
    <property type="match status" value="1"/>
</dbReference>
<dbReference type="SUPFAM" id="SSF52266">
    <property type="entry name" value="SGNH hydrolase"/>
    <property type="match status" value="1"/>
</dbReference>
<feature type="domain" description="SGNH hydrolase-type esterase" evidence="2">
    <location>
        <begin position="275"/>
        <end position="442"/>
    </location>
</feature>
<dbReference type="Pfam" id="PF13472">
    <property type="entry name" value="Lipase_GDSL_2"/>
    <property type="match status" value="1"/>
</dbReference>
<evidence type="ECO:0000313" key="3">
    <source>
        <dbReference type="EMBL" id="SDM97404.1"/>
    </source>
</evidence>
<dbReference type="PANTHER" id="PTHR30383:SF5">
    <property type="entry name" value="SGNH HYDROLASE-TYPE ESTERASE DOMAIN-CONTAINING PROTEIN"/>
    <property type="match status" value="1"/>
</dbReference>
<dbReference type="InterPro" id="IPR036514">
    <property type="entry name" value="SGNH_hydro_sf"/>
</dbReference>
<feature type="chain" id="PRO_5038901234" evidence="1">
    <location>
        <begin position="20"/>
        <end position="466"/>
    </location>
</feature>
<dbReference type="RefSeq" id="WP_245675126.1">
    <property type="nucleotide sequence ID" value="NZ_FNHQ01000018.1"/>
</dbReference>
<dbReference type="GO" id="GO:0004622">
    <property type="term" value="F:phosphatidylcholine lysophospholipase activity"/>
    <property type="evidence" value="ECO:0007669"/>
    <property type="project" value="TreeGrafter"/>
</dbReference>
<keyword evidence="1" id="KW-0732">Signal</keyword>
<dbReference type="AlphaFoldDB" id="A0A1G9XKU8"/>
<organism evidence="3 4">
    <name type="scientific">Megasphaera paucivorans</name>
    <dbReference type="NCBI Taxonomy" id="349095"/>
    <lineage>
        <taxon>Bacteria</taxon>
        <taxon>Bacillati</taxon>
        <taxon>Bacillota</taxon>
        <taxon>Negativicutes</taxon>
        <taxon>Veillonellales</taxon>
        <taxon>Veillonellaceae</taxon>
        <taxon>Megasphaera</taxon>
    </lineage>
</organism>
<dbReference type="Gene3D" id="3.40.50.1110">
    <property type="entry name" value="SGNH hydrolase"/>
    <property type="match status" value="1"/>
</dbReference>
<dbReference type="InterPro" id="IPR013783">
    <property type="entry name" value="Ig-like_fold"/>
</dbReference>
<protein>
    <submittedName>
        <fullName evidence="3">Lysophospholipase L1</fullName>
    </submittedName>
</protein>
<dbReference type="STRING" id="349095.SAMN05660299_01861"/>
<name>A0A1G9XKU8_9FIRM</name>